<dbReference type="InterPro" id="IPR002725">
    <property type="entry name" value="YgjP-like_metallopeptidase"/>
</dbReference>
<protein>
    <submittedName>
        <fullName evidence="2">M48 family metallopeptidase</fullName>
    </submittedName>
</protein>
<feature type="domain" description="YgjP-like metallopeptidase" evidence="1">
    <location>
        <begin position="16"/>
        <end position="224"/>
    </location>
</feature>
<name>A0A5R9GTM7_9PROT</name>
<dbReference type="InterPro" id="IPR053136">
    <property type="entry name" value="UTP_pyrophosphatase-like"/>
</dbReference>
<evidence type="ECO:0000259" key="1">
    <source>
        <dbReference type="Pfam" id="PF01863"/>
    </source>
</evidence>
<proteinExistence type="predicted"/>
<reference evidence="2 3" key="1">
    <citation type="journal article" date="2019" name="Appl. Environ. Microbiol.">
        <title>Environmental Evidence and Genomic Insight of Iron-oxidizing Bacteria Preference Towards More Corrosion Resistant Stainless Steel at Higher Salinities.</title>
        <authorList>
            <person name="Garrison C.E."/>
            <person name="Price K.A."/>
            <person name="Field E.K."/>
        </authorList>
    </citation>
    <scope>NUCLEOTIDE SEQUENCE [LARGE SCALE GENOMIC DNA]</scope>
    <source>
        <strain evidence="2 3">P3</strain>
    </source>
</reference>
<dbReference type="Gene3D" id="3.30.2010.10">
    <property type="entry name" value="Metalloproteases ('zincins'), catalytic domain"/>
    <property type="match status" value="1"/>
</dbReference>
<dbReference type="CDD" id="cd07344">
    <property type="entry name" value="M48_yhfN_like"/>
    <property type="match status" value="1"/>
</dbReference>
<dbReference type="Pfam" id="PF01863">
    <property type="entry name" value="YgjP-like"/>
    <property type="match status" value="1"/>
</dbReference>
<dbReference type="RefSeq" id="WP_138239040.1">
    <property type="nucleotide sequence ID" value="NZ_VBRY01000005.1"/>
</dbReference>
<gene>
    <name evidence="2" type="ORF">FEF65_06755</name>
</gene>
<dbReference type="Proteomes" id="UP000306585">
    <property type="component" value="Unassembled WGS sequence"/>
</dbReference>
<comment type="caution">
    <text evidence="2">The sequence shown here is derived from an EMBL/GenBank/DDBJ whole genome shotgun (WGS) entry which is preliminary data.</text>
</comment>
<dbReference type="EMBL" id="VBRY01000005">
    <property type="protein sequence ID" value="TLS67607.1"/>
    <property type="molecule type" value="Genomic_DNA"/>
</dbReference>
<sequence length="231" mass="26765">MNGLSYQIVRRPRRTTTSIVIHPDNRIEVLAPPGAPLSSIHSWVQSKKSWIERKLHFNSHVRTQASPQRFHAGASFTLLDQPFLLRIVEGKRRARITFDQQEISAHLPAAAEADEHTLRPLLTAWYKRQAGEYMRQRVAHYAGITGYTPSLVGIKSYRSRWGSCHTDGRIYFNWRLIMAPAAVVDYVIVHELCHLPHPNHSRAFWQQVERFCPDYRDARNWLKVHGLSLDL</sequence>
<accession>A0A5R9GTM7</accession>
<dbReference type="PANTHER" id="PTHR30399:SF1">
    <property type="entry name" value="UTP PYROPHOSPHATASE"/>
    <property type="match status" value="1"/>
</dbReference>
<evidence type="ECO:0000313" key="3">
    <source>
        <dbReference type="Proteomes" id="UP000306585"/>
    </source>
</evidence>
<dbReference type="AlphaFoldDB" id="A0A5R9GTM7"/>
<organism evidence="2 3">
    <name type="scientific">Mariprofundus erugo</name>
    <dbReference type="NCBI Taxonomy" id="2528639"/>
    <lineage>
        <taxon>Bacteria</taxon>
        <taxon>Pseudomonadati</taxon>
        <taxon>Pseudomonadota</taxon>
        <taxon>Candidatius Mariprofundia</taxon>
        <taxon>Mariprofundales</taxon>
        <taxon>Mariprofundaceae</taxon>
        <taxon>Mariprofundus</taxon>
    </lineage>
</organism>
<keyword evidence="3" id="KW-1185">Reference proteome</keyword>
<dbReference type="PANTHER" id="PTHR30399">
    <property type="entry name" value="UNCHARACTERIZED PROTEIN YGJP"/>
    <property type="match status" value="1"/>
</dbReference>
<evidence type="ECO:0000313" key="2">
    <source>
        <dbReference type="EMBL" id="TLS67607.1"/>
    </source>
</evidence>